<keyword evidence="3 9" id="KW-0444">Lipid biosynthesis</keyword>
<feature type="domain" description="Beta-ketoacyl-[acyl-carrier-protein] synthase III N-terminal" evidence="11">
    <location>
        <begin position="118"/>
        <end position="195"/>
    </location>
</feature>
<evidence type="ECO:0000256" key="8">
    <source>
        <dbReference type="ARBA" id="ARBA00023315"/>
    </source>
</evidence>
<feature type="domain" description="Beta-ketoacyl-[acyl-carrier-protein] synthase III C-terminal" evidence="10">
    <location>
        <begin position="262"/>
        <end position="350"/>
    </location>
</feature>
<dbReference type="InterPro" id="IPR013751">
    <property type="entry name" value="ACP_syn_III_N"/>
</dbReference>
<dbReference type="InterPro" id="IPR004655">
    <property type="entry name" value="FabH"/>
</dbReference>
<dbReference type="PANTHER" id="PTHR34069">
    <property type="entry name" value="3-OXOACYL-[ACYL-CARRIER-PROTEIN] SYNTHASE 3"/>
    <property type="match status" value="1"/>
</dbReference>
<keyword evidence="2 9" id="KW-0963">Cytoplasm</keyword>
<comment type="function">
    <text evidence="9">Catalyzes the condensation reaction of fatty acid synthesis by the addition to an acyl acceptor of two carbons from malonyl-ACP. Catalyzes the first condensation reaction which initiates fatty acid synthesis and may therefore play a role in governing the total rate of fatty acid production. Possesses both acetoacetyl-ACP synthase and acetyl transacylase activities. Its substrate specificity determines the biosynthesis of branched-chain and/or straight-chain of fatty acids.</text>
</comment>
<keyword evidence="6 9" id="KW-0443">Lipid metabolism</keyword>
<evidence type="ECO:0000256" key="5">
    <source>
        <dbReference type="ARBA" id="ARBA00022832"/>
    </source>
</evidence>
<dbReference type="NCBIfam" id="TIGR00747">
    <property type="entry name" value="fabH"/>
    <property type="match status" value="1"/>
</dbReference>
<evidence type="ECO:0000256" key="7">
    <source>
        <dbReference type="ARBA" id="ARBA00023160"/>
    </source>
</evidence>
<dbReference type="Pfam" id="PF08541">
    <property type="entry name" value="ACP_syn_III_C"/>
    <property type="match status" value="1"/>
</dbReference>
<comment type="caution">
    <text evidence="12">The sequence shown here is derived from an EMBL/GenBank/DDBJ whole genome shotgun (WGS) entry which is preliminary data.</text>
</comment>
<dbReference type="RefSeq" id="WP_179388334.1">
    <property type="nucleotide sequence ID" value="NZ_JACBYQ010000001.1"/>
</dbReference>
<dbReference type="EMBL" id="JACBYQ010000001">
    <property type="protein sequence ID" value="NYE94591.1"/>
    <property type="molecule type" value="Genomic_DNA"/>
</dbReference>
<dbReference type="HAMAP" id="MF_01815">
    <property type="entry name" value="FabH"/>
    <property type="match status" value="1"/>
</dbReference>
<dbReference type="Proteomes" id="UP000521748">
    <property type="component" value="Unassembled WGS sequence"/>
</dbReference>
<evidence type="ECO:0000259" key="11">
    <source>
        <dbReference type="Pfam" id="PF08545"/>
    </source>
</evidence>
<reference evidence="12 13" key="1">
    <citation type="submission" date="2020-07" db="EMBL/GenBank/DDBJ databases">
        <title>Sequencing the genomes of 1000 actinobacteria strains.</title>
        <authorList>
            <person name="Klenk H.-P."/>
        </authorList>
    </citation>
    <scope>NUCLEOTIDE SEQUENCE [LARGE SCALE GENOMIC DNA]</scope>
    <source>
        <strain evidence="12 13">DSM 102047</strain>
    </source>
</reference>
<comment type="subcellular location">
    <subcellularLocation>
        <location evidence="9">Cytoplasm</location>
    </subcellularLocation>
</comment>
<dbReference type="Gene3D" id="3.40.47.10">
    <property type="match status" value="2"/>
</dbReference>
<comment type="domain">
    <text evidence="9">The last Arg residue of the ACP-binding site is essential for the weak association between ACP/AcpP and FabH.</text>
</comment>
<dbReference type="NCBIfam" id="NF006829">
    <property type="entry name" value="PRK09352.1"/>
    <property type="match status" value="1"/>
</dbReference>
<comment type="catalytic activity">
    <reaction evidence="9">
        <text>malonyl-[ACP] + acetyl-CoA + H(+) = 3-oxobutanoyl-[ACP] + CO2 + CoA</text>
        <dbReference type="Rhea" id="RHEA:12080"/>
        <dbReference type="Rhea" id="RHEA-COMP:9623"/>
        <dbReference type="Rhea" id="RHEA-COMP:9625"/>
        <dbReference type="ChEBI" id="CHEBI:15378"/>
        <dbReference type="ChEBI" id="CHEBI:16526"/>
        <dbReference type="ChEBI" id="CHEBI:57287"/>
        <dbReference type="ChEBI" id="CHEBI:57288"/>
        <dbReference type="ChEBI" id="CHEBI:78449"/>
        <dbReference type="ChEBI" id="CHEBI:78450"/>
        <dbReference type="EC" id="2.3.1.180"/>
    </reaction>
</comment>
<sequence>MTTPTLKQSQLRENTRILGLGSYRSELIVTNDDVCQWIDSSDEWIRQRTGIVTRRRAPKEIGVIEMAEAAAREALAKAGIEASQLGAVIVSTVTHQYATPSAAALLTERLGATPAPAFDISAACAGYCYGIGQADALVRSGTADYVLVVGVEKLSDVIDNHERTISFLLGDGAGAAVIGPSDQPGIGPTIWGSDGSKWDAIGMTHSLLDVRELSLAAQQDGGPSVGSVLETEAQLWPTLRQDGQTVFRWAVWEMAKVAKQALEAAGVTVDDLAAFVPHQANMRIIDSLVKELKLPEHVVVGRDIEDTGNTSAASIPLATTRLLKEKPELSGGLSLQIGFGAGLVFGAQVVVLP</sequence>
<keyword evidence="13" id="KW-1185">Reference proteome</keyword>
<feature type="active site" evidence="9">
    <location>
        <position position="309"/>
    </location>
</feature>
<dbReference type="GO" id="GO:0004315">
    <property type="term" value="F:3-oxoacyl-[acyl-carrier-protein] synthase activity"/>
    <property type="evidence" value="ECO:0007669"/>
    <property type="project" value="InterPro"/>
</dbReference>
<name>A0A7Y9LS55_9MICC</name>
<dbReference type="GO" id="GO:0005737">
    <property type="term" value="C:cytoplasm"/>
    <property type="evidence" value="ECO:0007669"/>
    <property type="project" value="UniProtKB-SubCell"/>
</dbReference>
<accession>A0A7Y9LS55</accession>
<dbReference type="UniPathway" id="UPA00094"/>
<keyword evidence="8 9" id="KW-0012">Acyltransferase</keyword>
<keyword evidence="5 9" id="KW-0276">Fatty acid metabolism</keyword>
<comment type="subunit">
    <text evidence="9">Homodimer.</text>
</comment>
<feature type="region of interest" description="ACP-binding" evidence="9">
    <location>
        <begin position="279"/>
        <end position="283"/>
    </location>
</feature>
<proteinExistence type="inferred from homology"/>
<dbReference type="InterPro" id="IPR016039">
    <property type="entry name" value="Thiolase-like"/>
</dbReference>
<evidence type="ECO:0000256" key="6">
    <source>
        <dbReference type="ARBA" id="ARBA00023098"/>
    </source>
</evidence>
<dbReference type="AlphaFoldDB" id="A0A7Y9LS55"/>
<dbReference type="PANTHER" id="PTHR34069:SF2">
    <property type="entry name" value="BETA-KETOACYL-[ACYL-CARRIER-PROTEIN] SYNTHASE III"/>
    <property type="match status" value="1"/>
</dbReference>
<evidence type="ECO:0000256" key="9">
    <source>
        <dbReference type="HAMAP-Rule" id="MF_01815"/>
    </source>
</evidence>
<dbReference type="EC" id="2.3.1.180" evidence="9"/>
<dbReference type="InterPro" id="IPR013747">
    <property type="entry name" value="ACP_syn_III_C"/>
</dbReference>
<dbReference type="GO" id="GO:0006633">
    <property type="term" value="P:fatty acid biosynthetic process"/>
    <property type="evidence" value="ECO:0007669"/>
    <property type="project" value="UniProtKB-UniRule"/>
</dbReference>
<keyword evidence="9" id="KW-0511">Multifunctional enzyme</keyword>
<evidence type="ECO:0000256" key="3">
    <source>
        <dbReference type="ARBA" id="ARBA00022516"/>
    </source>
</evidence>
<evidence type="ECO:0000256" key="2">
    <source>
        <dbReference type="ARBA" id="ARBA00022490"/>
    </source>
</evidence>
<dbReference type="CDD" id="cd00830">
    <property type="entry name" value="KAS_III"/>
    <property type="match status" value="1"/>
</dbReference>
<organism evidence="12 13">
    <name type="scientific">Psychromicrobium silvestre</name>
    <dbReference type="NCBI Taxonomy" id="1645614"/>
    <lineage>
        <taxon>Bacteria</taxon>
        <taxon>Bacillati</taxon>
        <taxon>Actinomycetota</taxon>
        <taxon>Actinomycetes</taxon>
        <taxon>Micrococcales</taxon>
        <taxon>Micrococcaceae</taxon>
        <taxon>Psychromicrobium</taxon>
    </lineage>
</organism>
<evidence type="ECO:0000313" key="13">
    <source>
        <dbReference type="Proteomes" id="UP000521748"/>
    </source>
</evidence>
<evidence type="ECO:0000259" key="10">
    <source>
        <dbReference type="Pfam" id="PF08541"/>
    </source>
</evidence>
<feature type="active site" evidence="9">
    <location>
        <position position="278"/>
    </location>
</feature>
<keyword evidence="4 9" id="KW-0808">Transferase</keyword>
<comment type="pathway">
    <text evidence="9">Lipid metabolism; fatty acid biosynthesis.</text>
</comment>
<feature type="active site" evidence="9">
    <location>
        <position position="124"/>
    </location>
</feature>
<protein>
    <recommendedName>
        <fullName evidence="9">Beta-ketoacyl-[acyl-carrier-protein] synthase III</fullName>
        <shortName evidence="9">Beta-ketoacyl-ACP synthase III</shortName>
        <shortName evidence="9">KAS III</shortName>
        <ecNumber evidence="9">2.3.1.180</ecNumber>
    </recommendedName>
    <alternativeName>
        <fullName evidence="9">3-oxoacyl-[acyl-carrier-protein] synthase 3</fullName>
    </alternativeName>
    <alternativeName>
        <fullName evidence="9">3-oxoacyl-[acyl-carrier-protein] synthase III</fullName>
    </alternativeName>
</protein>
<evidence type="ECO:0000313" key="12">
    <source>
        <dbReference type="EMBL" id="NYE94591.1"/>
    </source>
</evidence>
<comment type="similarity">
    <text evidence="1 9">Belongs to the thiolase-like superfamily. FabH family.</text>
</comment>
<dbReference type="SUPFAM" id="SSF53901">
    <property type="entry name" value="Thiolase-like"/>
    <property type="match status" value="1"/>
</dbReference>
<gene>
    <name evidence="9" type="primary">fabH</name>
    <name evidence="12" type="ORF">FHU41_000812</name>
</gene>
<dbReference type="GO" id="GO:0033818">
    <property type="term" value="F:beta-ketoacyl-acyl-carrier-protein synthase III activity"/>
    <property type="evidence" value="ECO:0007669"/>
    <property type="project" value="UniProtKB-UniRule"/>
</dbReference>
<dbReference type="Pfam" id="PF08545">
    <property type="entry name" value="ACP_syn_III"/>
    <property type="match status" value="1"/>
</dbReference>
<evidence type="ECO:0000256" key="4">
    <source>
        <dbReference type="ARBA" id="ARBA00022679"/>
    </source>
</evidence>
<evidence type="ECO:0000256" key="1">
    <source>
        <dbReference type="ARBA" id="ARBA00008642"/>
    </source>
</evidence>
<dbReference type="GO" id="GO:0044550">
    <property type="term" value="P:secondary metabolite biosynthetic process"/>
    <property type="evidence" value="ECO:0007669"/>
    <property type="project" value="TreeGrafter"/>
</dbReference>
<keyword evidence="7 9" id="KW-0275">Fatty acid biosynthesis</keyword>